<dbReference type="Proteomes" id="UP001497623">
    <property type="component" value="Unassembled WGS sequence"/>
</dbReference>
<dbReference type="EMBL" id="CAXKWB010012981">
    <property type="protein sequence ID" value="CAL4106172.1"/>
    <property type="molecule type" value="Genomic_DNA"/>
</dbReference>
<evidence type="ECO:0000313" key="2">
    <source>
        <dbReference type="Proteomes" id="UP001497623"/>
    </source>
</evidence>
<evidence type="ECO:0000313" key="1">
    <source>
        <dbReference type="EMBL" id="CAL4106172.1"/>
    </source>
</evidence>
<name>A0AAV2R2W4_MEGNR</name>
<dbReference type="AlphaFoldDB" id="A0AAV2R2W4"/>
<proteinExistence type="predicted"/>
<organism evidence="1 2">
    <name type="scientific">Meganyctiphanes norvegica</name>
    <name type="common">Northern krill</name>
    <name type="synonym">Thysanopoda norvegica</name>
    <dbReference type="NCBI Taxonomy" id="48144"/>
    <lineage>
        <taxon>Eukaryota</taxon>
        <taxon>Metazoa</taxon>
        <taxon>Ecdysozoa</taxon>
        <taxon>Arthropoda</taxon>
        <taxon>Crustacea</taxon>
        <taxon>Multicrustacea</taxon>
        <taxon>Malacostraca</taxon>
        <taxon>Eumalacostraca</taxon>
        <taxon>Eucarida</taxon>
        <taxon>Euphausiacea</taxon>
        <taxon>Euphausiidae</taxon>
        <taxon>Meganyctiphanes</taxon>
    </lineage>
</organism>
<protein>
    <submittedName>
        <fullName evidence="1">Uncharacterized protein</fullName>
    </submittedName>
</protein>
<feature type="non-terminal residue" evidence="1">
    <location>
        <position position="171"/>
    </location>
</feature>
<comment type="caution">
    <text evidence="1">The sequence shown here is derived from an EMBL/GenBank/DDBJ whole genome shotgun (WGS) entry which is preliminary data.</text>
</comment>
<keyword evidence="2" id="KW-1185">Reference proteome</keyword>
<reference evidence="1 2" key="1">
    <citation type="submission" date="2024-05" db="EMBL/GenBank/DDBJ databases">
        <authorList>
            <person name="Wallberg A."/>
        </authorList>
    </citation>
    <scope>NUCLEOTIDE SEQUENCE [LARGE SCALE GENOMIC DNA]</scope>
</reference>
<feature type="non-terminal residue" evidence="1">
    <location>
        <position position="1"/>
    </location>
</feature>
<gene>
    <name evidence="1" type="ORF">MNOR_LOCUS18274</name>
</gene>
<sequence>RFFFVQNGNGNVVISQEKTITNIPVVSKSFFSKDLLNGSIYFAVDAPKLKSDCECRRHIPIPSGLFFNNTSSISDVIQAIQSSHGVSTCSNDATLRGPGQYVASYSLYGDFHNEYHNGVQHVVKQVGNKYPGWIMRLYHDLDITEEHKRKWLCNLACQNPHLDLCNIRNIT</sequence>
<accession>A0AAV2R2W4</accession>